<dbReference type="PANTHER" id="PTHR13950:SF9">
    <property type="entry name" value="RABCONNECTIN-3A"/>
    <property type="match status" value="1"/>
</dbReference>
<proteinExistence type="predicted"/>
<dbReference type="Pfam" id="PF12234">
    <property type="entry name" value="Rav1p_C"/>
    <property type="match status" value="1"/>
</dbReference>
<evidence type="ECO:0000313" key="4">
    <source>
        <dbReference type="EMBL" id="KIX99786.1"/>
    </source>
</evidence>
<dbReference type="RefSeq" id="XP_016633909.1">
    <property type="nucleotide sequence ID" value="XM_016774929.1"/>
</dbReference>
<dbReference type="SMART" id="SM00320">
    <property type="entry name" value="WD40"/>
    <property type="match status" value="3"/>
</dbReference>
<dbReference type="Gene3D" id="2.130.10.10">
    <property type="entry name" value="YVTN repeat-like/Quinoprotein amine dehydrogenase"/>
    <property type="match status" value="2"/>
</dbReference>
<gene>
    <name evidence="4" type="ORF">Z520_04422</name>
</gene>
<dbReference type="Pfam" id="PF00400">
    <property type="entry name" value="WD40"/>
    <property type="match status" value="1"/>
</dbReference>
<name>A0A0D2IS09_9EURO</name>
<dbReference type="PANTHER" id="PTHR13950">
    <property type="entry name" value="RABCONNECTIN-RELATED"/>
    <property type="match status" value="1"/>
</dbReference>
<sequence length="1332" mass="149825">MRAILPGRPQSKRQALCTAHWNGLRLVAYISGNAAVILSGPQSILQTIYVDTVDSLTAITLEESTGRIALCDATHVYIYRPVGRDEGVLRWTQVHELKNPTELQVESLSWGSSQELLLGGSRLVLWFIPESGSPIIVWNQTLAYPTALAYLAPDGSFVASVGHYDRLVKIWRRLSYEVEGTRFDVSYLPHPAAVTNLHWRKPWHEEQNLDNLLYTFCSDNHVRAWTTFDPHALTMLQLVGDINMNSSIQPRRLSANSISTRRYAFIIDSRDFSTATEKAVLSSTPKTADHALEHLIEIANRTPEICVVLDGLGHMSVWGLENAGYKNRMPPSVFHISHVDGMNIQVPQLSDPLEDYLQFCIFAGGTTPSSLSILLHSFAGDIDWYDSQITHLFDTAVRQDRTELISTLAGHGAPVLRIVRNVVGNVVLSSTHDGNISIWQHEGNLSSAPLLRRSSFNVNVEIKDAVILSRGRYAAILSSHGLELWDIREAKAKRLGVWESEGDRLPERITQSRIASERELTSRVVVGYYADGTVEAWELLLPANEPGATNGYREMIRSLGNVQLHAHNRYNALISVCDNMSTNNRPADPREINALGFAAALAKEGTLEMVRPQEETDSTKPHLVSGALIETNIRRPQAISASGYGKVVVVNDDSTILSIWDAKTGSWEYEHELDGTDTIHTFAWAVSPQGLALVAVCFDYHIVILGQVRYGYRDQESAWVDLRHIRIRDFTTHSIGDLCWLRSGDLVVGAGIQLFIFKGYASSHHNEYARPLRDVRGKMRTNETFAMMAMLNTLVPVFHPTFLALLTCIDGLKATKDVLYHLHRDLKYFTEGDELSSLLDIQPDRITSAATSSQTVDKPYYTMNGDLNGDTENPPLSDYADALEGNLRQYKLWQLTNEEQSKILKQVEMISEIEKHEESVDANGQRYLQALYTCGDEGVPWSAIAFASMSTSQEVLVDLVTRLYGGKLSWEAARKSGLFCWLSDVEALRQQMENVGRTEFTKNEDRNPVDCSLYYLALRKKSVLMGLWRTAIGVREKENTMKLLANNFDDPRWKASALKNAYALLSKRRFHYAAAFFLLGDSPWDAINVCIHQLQDLQLAIAIARVYESQSNKQSSTSSRLMEQTILPLAVESEQGRWMASWAYAAILDHKDMAIQALVHPVHKIVGKPLLDGYEETEMVGSLSYAANDPLLTLLYTQLRAQLVKRNEWRSEVISAKDEWGFVMRCVRQYVHMGCDVLALSLVRDWEFVPESPDKQQTTIIATTTVDEIPPPPPSVGPLQRRKTFYDLEKEEDEENVEKAEKKKEQQQQKKKPPPTMFQEPSADSLLDSFGF</sequence>
<dbReference type="GeneID" id="27710168"/>
<dbReference type="SUPFAM" id="SSF50978">
    <property type="entry name" value="WD40 repeat-like"/>
    <property type="match status" value="1"/>
</dbReference>
<dbReference type="GO" id="GO:0007035">
    <property type="term" value="P:vacuolar acidification"/>
    <property type="evidence" value="ECO:0007669"/>
    <property type="project" value="TreeGrafter"/>
</dbReference>
<dbReference type="GO" id="GO:0043291">
    <property type="term" value="C:RAVE complex"/>
    <property type="evidence" value="ECO:0007669"/>
    <property type="project" value="TreeGrafter"/>
</dbReference>
<keyword evidence="5" id="KW-1185">Reference proteome</keyword>
<dbReference type="SUPFAM" id="SSF50998">
    <property type="entry name" value="Quinoprotein alcohol dehydrogenase-like"/>
    <property type="match status" value="1"/>
</dbReference>
<dbReference type="InterPro" id="IPR036322">
    <property type="entry name" value="WD40_repeat_dom_sf"/>
</dbReference>
<dbReference type="InterPro" id="IPR022033">
    <property type="entry name" value="Rav1p_C"/>
</dbReference>
<dbReference type="OrthoDB" id="342131at2759"/>
<keyword evidence="1" id="KW-0853">WD repeat</keyword>
<feature type="repeat" description="WD" evidence="1">
    <location>
        <begin position="408"/>
        <end position="440"/>
    </location>
</feature>
<protein>
    <recommendedName>
        <fullName evidence="3">RAVE complex protein Rav1 C-terminal domain-containing protein</fullName>
    </recommendedName>
</protein>
<evidence type="ECO:0000256" key="2">
    <source>
        <dbReference type="SAM" id="MobiDB-lite"/>
    </source>
</evidence>
<dbReference type="InterPro" id="IPR015943">
    <property type="entry name" value="WD40/YVTN_repeat-like_dom_sf"/>
</dbReference>
<reference evidence="4 5" key="1">
    <citation type="submission" date="2015-01" db="EMBL/GenBank/DDBJ databases">
        <title>The Genome Sequence of Fonsecaea multimorphosa CBS 102226.</title>
        <authorList>
            <consortium name="The Broad Institute Genomics Platform"/>
            <person name="Cuomo C."/>
            <person name="de Hoog S."/>
            <person name="Gorbushina A."/>
            <person name="Stielow B."/>
            <person name="Teixiera M."/>
            <person name="Abouelleil A."/>
            <person name="Chapman S.B."/>
            <person name="Priest M."/>
            <person name="Young S.K."/>
            <person name="Wortman J."/>
            <person name="Nusbaum C."/>
            <person name="Birren B."/>
        </authorList>
    </citation>
    <scope>NUCLEOTIDE SEQUENCE [LARGE SCALE GENOMIC DNA]</scope>
    <source>
        <strain evidence="4 5">CBS 102226</strain>
    </source>
</reference>
<feature type="region of interest" description="Disordered" evidence="2">
    <location>
        <begin position="1263"/>
        <end position="1332"/>
    </location>
</feature>
<organism evidence="4 5">
    <name type="scientific">Fonsecaea multimorphosa CBS 102226</name>
    <dbReference type="NCBI Taxonomy" id="1442371"/>
    <lineage>
        <taxon>Eukaryota</taxon>
        <taxon>Fungi</taxon>
        <taxon>Dikarya</taxon>
        <taxon>Ascomycota</taxon>
        <taxon>Pezizomycotina</taxon>
        <taxon>Eurotiomycetes</taxon>
        <taxon>Chaetothyriomycetidae</taxon>
        <taxon>Chaetothyriales</taxon>
        <taxon>Herpotrichiellaceae</taxon>
        <taxon>Fonsecaea</taxon>
    </lineage>
</organism>
<evidence type="ECO:0000256" key="1">
    <source>
        <dbReference type="PROSITE-ProRule" id="PRU00221"/>
    </source>
</evidence>
<dbReference type="InterPro" id="IPR011047">
    <property type="entry name" value="Quinoprotein_ADH-like_sf"/>
</dbReference>
<dbReference type="PROSITE" id="PS50082">
    <property type="entry name" value="WD_REPEATS_2"/>
    <property type="match status" value="1"/>
</dbReference>
<dbReference type="VEuPathDB" id="FungiDB:Z520_04422"/>
<dbReference type="InterPro" id="IPR052208">
    <property type="entry name" value="DmX-like/RAVE_component"/>
</dbReference>
<dbReference type="Proteomes" id="UP000053411">
    <property type="component" value="Unassembled WGS sequence"/>
</dbReference>
<feature type="domain" description="RAVE complex protein Rav1 C-terminal" evidence="3">
    <location>
        <begin position="606"/>
        <end position="1242"/>
    </location>
</feature>
<dbReference type="EMBL" id="KN848068">
    <property type="protein sequence ID" value="KIX99786.1"/>
    <property type="molecule type" value="Genomic_DNA"/>
</dbReference>
<dbReference type="STRING" id="1442371.A0A0D2IS09"/>
<evidence type="ECO:0000259" key="3">
    <source>
        <dbReference type="Pfam" id="PF12234"/>
    </source>
</evidence>
<evidence type="ECO:0000313" key="5">
    <source>
        <dbReference type="Proteomes" id="UP000053411"/>
    </source>
</evidence>
<feature type="compositionally biased region" description="Basic and acidic residues" evidence="2">
    <location>
        <begin position="1297"/>
        <end position="1308"/>
    </location>
</feature>
<accession>A0A0D2IS09</accession>
<dbReference type="InterPro" id="IPR001680">
    <property type="entry name" value="WD40_rpt"/>
</dbReference>